<proteinExistence type="predicted"/>
<feature type="compositionally biased region" description="Basic and acidic residues" evidence="1">
    <location>
        <begin position="175"/>
        <end position="206"/>
    </location>
</feature>
<dbReference type="EMBL" id="PGCI01000610">
    <property type="protein sequence ID" value="PLW24386.1"/>
    <property type="molecule type" value="Genomic_DNA"/>
</dbReference>
<comment type="caution">
    <text evidence="3">The sequence shown here is derived from an EMBL/GenBank/DDBJ whole genome shotgun (WGS) entry which is preliminary data.</text>
</comment>
<gene>
    <name evidence="3" type="ORF">PCASD_04743</name>
    <name evidence="2" type="ORF">PCASD_08410</name>
</gene>
<reference evidence="3 4" key="1">
    <citation type="submission" date="2017-11" db="EMBL/GenBank/DDBJ databases">
        <title>De novo assembly and phasing of dikaryotic genomes from two isolates of Puccinia coronata f. sp. avenae, the causal agent of oat crown rust.</title>
        <authorList>
            <person name="Miller M.E."/>
            <person name="Zhang Y."/>
            <person name="Omidvar V."/>
            <person name="Sperschneider J."/>
            <person name="Schwessinger B."/>
            <person name="Raley C."/>
            <person name="Palmer J.M."/>
            <person name="Garnica D."/>
            <person name="Upadhyaya N."/>
            <person name="Rathjen J."/>
            <person name="Taylor J.M."/>
            <person name="Park R.F."/>
            <person name="Dodds P.N."/>
            <person name="Hirsch C.D."/>
            <person name="Kianian S.F."/>
            <person name="Figueroa M."/>
        </authorList>
    </citation>
    <scope>NUCLEOTIDE SEQUENCE [LARGE SCALE GENOMIC DNA]</scope>
    <source>
        <strain evidence="3">12SD80</strain>
    </source>
</reference>
<sequence length="273" mass="30746">MPIKHTDEWLDDQSDVFQIYCKPRKRMASKEPEVTVDAPGEAVLAPVVTAADERIAAKRARIETDAGKLEAGTSESFGKPFRNPMIGKVKKTHPRQQQSQLLVIKQLEMALARLQDGQRIIEDCMIEEVEMATEKWVQAGREAAEYLWNLVGKDQSMEPKQNLFESRMTTSWGYDRKDYGDLNSHPDGEGNEGDRSEISCRSKFDPPEELPTASDLIGDSATTRHYDVNGLADPSASQKPIQPSKFNFDDSDFNPPPKPTRDVGWMMEQMGLE</sequence>
<dbReference type="Gene3D" id="6.10.140.1020">
    <property type="match status" value="1"/>
</dbReference>
<evidence type="ECO:0000313" key="4">
    <source>
        <dbReference type="Proteomes" id="UP000235392"/>
    </source>
</evidence>
<protein>
    <submittedName>
        <fullName evidence="3">Uncharacterized protein</fullName>
    </submittedName>
</protein>
<organism evidence="3 4">
    <name type="scientific">Puccinia coronata f. sp. avenae</name>
    <dbReference type="NCBI Taxonomy" id="200324"/>
    <lineage>
        <taxon>Eukaryota</taxon>
        <taxon>Fungi</taxon>
        <taxon>Dikarya</taxon>
        <taxon>Basidiomycota</taxon>
        <taxon>Pucciniomycotina</taxon>
        <taxon>Pucciniomycetes</taxon>
        <taxon>Pucciniales</taxon>
        <taxon>Pucciniaceae</taxon>
        <taxon>Puccinia</taxon>
    </lineage>
</organism>
<name>A0A2N5UZB8_9BASI</name>
<feature type="region of interest" description="Disordered" evidence="1">
    <location>
        <begin position="175"/>
        <end position="273"/>
    </location>
</feature>
<evidence type="ECO:0000256" key="1">
    <source>
        <dbReference type="SAM" id="MobiDB-lite"/>
    </source>
</evidence>
<evidence type="ECO:0000313" key="2">
    <source>
        <dbReference type="EMBL" id="PLW24386.1"/>
    </source>
</evidence>
<dbReference type="Proteomes" id="UP000235392">
    <property type="component" value="Unassembled WGS sequence"/>
</dbReference>
<evidence type="ECO:0000313" key="3">
    <source>
        <dbReference type="EMBL" id="PLW42986.1"/>
    </source>
</evidence>
<feature type="compositionally biased region" description="Polar residues" evidence="1">
    <location>
        <begin position="235"/>
        <end position="245"/>
    </location>
</feature>
<dbReference type="AlphaFoldDB" id="A0A2N5UZB8"/>
<accession>A0A2N5UZB8</accession>
<dbReference type="EMBL" id="PGCI01000073">
    <property type="protein sequence ID" value="PLW42986.1"/>
    <property type="molecule type" value="Genomic_DNA"/>
</dbReference>